<dbReference type="PANTHER" id="PTHR10615">
    <property type="entry name" value="HISTONE ACETYLTRANSFERASE"/>
    <property type="match status" value="1"/>
</dbReference>
<dbReference type="GO" id="GO:0044545">
    <property type="term" value="C:NSL complex"/>
    <property type="evidence" value="ECO:0007669"/>
    <property type="project" value="TreeGrafter"/>
</dbReference>
<keyword evidence="3 6" id="KW-0808">Transferase</keyword>
<dbReference type="GO" id="GO:0035267">
    <property type="term" value="C:NuA4 histone acetyltransferase complex"/>
    <property type="evidence" value="ECO:0007669"/>
    <property type="project" value="TreeGrafter"/>
</dbReference>
<dbReference type="AlphaFoldDB" id="K1REE1"/>
<dbReference type="EMBL" id="JH817071">
    <property type="protein sequence ID" value="EKC39745.1"/>
    <property type="molecule type" value="Genomic_DNA"/>
</dbReference>
<dbReference type="GO" id="GO:0072487">
    <property type="term" value="C:MSL complex"/>
    <property type="evidence" value="ECO:0007669"/>
    <property type="project" value="TreeGrafter"/>
</dbReference>
<dbReference type="PROSITE" id="PS51726">
    <property type="entry name" value="MYST_HAT"/>
    <property type="match status" value="1"/>
</dbReference>
<dbReference type="InterPro" id="IPR050603">
    <property type="entry name" value="MYST_HAT"/>
</dbReference>
<dbReference type="EC" id="2.3.1.48" evidence="2 5"/>
<evidence type="ECO:0000256" key="4">
    <source>
        <dbReference type="ARBA" id="ARBA00022990"/>
    </source>
</evidence>
<keyword evidence="5" id="KW-0539">Nucleus</keyword>
<dbReference type="InParanoid" id="K1REE1"/>
<comment type="catalytic activity">
    <reaction evidence="5">
        <text>L-lysyl-[protein] + acetyl-CoA = N(6)-acetyl-L-lysyl-[protein] + CoA + H(+)</text>
        <dbReference type="Rhea" id="RHEA:45948"/>
        <dbReference type="Rhea" id="RHEA-COMP:9752"/>
        <dbReference type="Rhea" id="RHEA-COMP:10731"/>
        <dbReference type="ChEBI" id="CHEBI:15378"/>
        <dbReference type="ChEBI" id="CHEBI:29969"/>
        <dbReference type="ChEBI" id="CHEBI:57287"/>
        <dbReference type="ChEBI" id="CHEBI:57288"/>
        <dbReference type="ChEBI" id="CHEBI:61930"/>
        <dbReference type="EC" id="2.3.1.48"/>
    </reaction>
</comment>
<dbReference type="InterPro" id="IPR036388">
    <property type="entry name" value="WH-like_DNA-bd_sf"/>
</dbReference>
<accession>K1REE1</accession>
<dbReference type="InterPro" id="IPR002717">
    <property type="entry name" value="HAT_MYST-type"/>
</dbReference>
<dbReference type="GO" id="GO:0046972">
    <property type="term" value="F:histone H4K16 acetyltransferase activity"/>
    <property type="evidence" value="ECO:0007669"/>
    <property type="project" value="TreeGrafter"/>
</dbReference>
<dbReference type="Gene3D" id="1.10.10.10">
    <property type="entry name" value="Winged helix-like DNA-binding domain superfamily/Winged helix DNA-binding domain"/>
    <property type="match status" value="1"/>
</dbReference>
<dbReference type="GO" id="GO:0005634">
    <property type="term" value="C:nucleus"/>
    <property type="evidence" value="ECO:0007669"/>
    <property type="project" value="UniProtKB-SubCell"/>
</dbReference>
<dbReference type="GO" id="GO:0006355">
    <property type="term" value="P:regulation of DNA-templated transcription"/>
    <property type="evidence" value="ECO:0007669"/>
    <property type="project" value="InterPro"/>
</dbReference>
<keyword evidence="4" id="KW-0007">Acetylation</keyword>
<dbReference type="InterPro" id="IPR016181">
    <property type="entry name" value="Acyl_CoA_acyltransferase"/>
</dbReference>
<evidence type="ECO:0000256" key="3">
    <source>
        <dbReference type="ARBA" id="ARBA00022679"/>
    </source>
</evidence>
<reference evidence="6" key="1">
    <citation type="journal article" date="2012" name="Nature">
        <title>The oyster genome reveals stress adaptation and complexity of shell formation.</title>
        <authorList>
            <person name="Zhang G."/>
            <person name="Fang X."/>
            <person name="Guo X."/>
            <person name="Li L."/>
            <person name="Luo R."/>
            <person name="Xu F."/>
            <person name="Yang P."/>
            <person name="Zhang L."/>
            <person name="Wang X."/>
            <person name="Qi H."/>
            <person name="Xiong Z."/>
            <person name="Que H."/>
            <person name="Xie Y."/>
            <person name="Holland P.W."/>
            <person name="Paps J."/>
            <person name="Zhu Y."/>
            <person name="Wu F."/>
            <person name="Chen Y."/>
            <person name="Wang J."/>
            <person name="Peng C."/>
            <person name="Meng J."/>
            <person name="Yang L."/>
            <person name="Liu J."/>
            <person name="Wen B."/>
            <person name="Zhang N."/>
            <person name="Huang Z."/>
            <person name="Zhu Q."/>
            <person name="Feng Y."/>
            <person name="Mount A."/>
            <person name="Hedgecock D."/>
            <person name="Xu Z."/>
            <person name="Liu Y."/>
            <person name="Domazet-Loso T."/>
            <person name="Du Y."/>
            <person name="Sun X."/>
            <person name="Zhang S."/>
            <person name="Liu B."/>
            <person name="Cheng P."/>
            <person name="Jiang X."/>
            <person name="Li J."/>
            <person name="Fan D."/>
            <person name="Wang W."/>
            <person name="Fu W."/>
            <person name="Wang T."/>
            <person name="Wang B."/>
            <person name="Zhang J."/>
            <person name="Peng Z."/>
            <person name="Li Y."/>
            <person name="Li N."/>
            <person name="Wang J."/>
            <person name="Chen M."/>
            <person name="He Y."/>
            <person name="Tan F."/>
            <person name="Song X."/>
            <person name="Zheng Q."/>
            <person name="Huang R."/>
            <person name="Yang H."/>
            <person name="Du X."/>
            <person name="Chen L."/>
            <person name="Yang M."/>
            <person name="Gaffney P.M."/>
            <person name="Wang S."/>
            <person name="Luo L."/>
            <person name="She Z."/>
            <person name="Ming Y."/>
            <person name="Huang W."/>
            <person name="Zhang S."/>
            <person name="Huang B."/>
            <person name="Zhang Y."/>
            <person name="Qu T."/>
            <person name="Ni P."/>
            <person name="Miao G."/>
            <person name="Wang J."/>
            <person name="Wang Q."/>
            <person name="Steinberg C.E."/>
            <person name="Wang H."/>
            <person name="Li N."/>
            <person name="Qian L."/>
            <person name="Zhang G."/>
            <person name="Li Y."/>
            <person name="Yang H."/>
            <person name="Liu X."/>
            <person name="Wang J."/>
            <person name="Yin Y."/>
            <person name="Wang J."/>
        </authorList>
    </citation>
    <scope>NUCLEOTIDE SEQUENCE [LARGE SCALE GENOMIC DNA]</scope>
    <source>
        <strain evidence="6">05x7-T-G4-1.051#20</strain>
    </source>
</reference>
<evidence type="ECO:0000256" key="1">
    <source>
        <dbReference type="ARBA" id="ARBA00010107"/>
    </source>
</evidence>
<evidence type="ECO:0000256" key="5">
    <source>
        <dbReference type="RuleBase" id="RU361211"/>
    </source>
</evidence>
<organism evidence="6">
    <name type="scientific">Magallana gigas</name>
    <name type="common">Pacific oyster</name>
    <name type="synonym">Crassostrea gigas</name>
    <dbReference type="NCBI Taxonomy" id="29159"/>
    <lineage>
        <taxon>Eukaryota</taxon>
        <taxon>Metazoa</taxon>
        <taxon>Spiralia</taxon>
        <taxon>Lophotrochozoa</taxon>
        <taxon>Mollusca</taxon>
        <taxon>Bivalvia</taxon>
        <taxon>Autobranchia</taxon>
        <taxon>Pteriomorphia</taxon>
        <taxon>Ostreida</taxon>
        <taxon>Ostreoidea</taxon>
        <taxon>Ostreidae</taxon>
        <taxon>Magallana</taxon>
    </lineage>
</organism>
<dbReference type="HOGENOM" id="CLU_011815_2_1_1"/>
<dbReference type="SUPFAM" id="SSF55729">
    <property type="entry name" value="Acyl-CoA N-acyltransferases (Nat)"/>
    <property type="match status" value="1"/>
</dbReference>
<comment type="subcellular location">
    <subcellularLocation>
        <location evidence="5">Nucleus</location>
    </subcellularLocation>
</comment>
<sequence length="70" mass="8194">MTSITQNDIISTLQSLNMIKYWKGQHVICVTPKLVEEHIKSAQYKRPVLTVDSSCLRWEPPRKNQKLLKK</sequence>
<comment type="similarity">
    <text evidence="1 5">Belongs to the MYST (SAS/MOZ) family.</text>
</comment>
<proteinExistence type="inferred from homology"/>
<protein>
    <recommendedName>
        <fullName evidence="2 5">Histone acetyltransferase</fullName>
        <ecNumber evidence="2 5">2.3.1.48</ecNumber>
    </recommendedName>
</protein>
<evidence type="ECO:0000313" key="6">
    <source>
        <dbReference type="EMBL" id="EKC39745.1"/>
    </source>
</evidence>
<evidence type="ECO:0000256" key="2">
    <source>
        <dbReference type="ARBA" id="ARBA00013184"/>
    </source>
</evidence>
<gene>
    <name evidence="6" type="ORF">CGI_10000438</name>
</gene>
<dbReference type="PANTHER" id="PTHR10615:SF82">
    <property type="entry name" value="HISTONE ACETYLTRANSFERASE KAT8"/>
    <property type="match status" value="1"/>
</dbReference>
<name>K1REE1_MAGGI</name>